<comment type="caution">
    <text evidence="4">The sequence shown here is derived from an EMBL/GenBank/DDBJ whole genome shotgun (WGS) entry which is preliminary data.</text>
</comment>
<evidence type="ECO:0000313" key="5">
    <source>
        <dbReference type="Proteomes" id="UP001291930"/>
    </source>
</evidence>
<gene>
    <name evidence="4" type="ORF">U2I54_08090</name>
</gene>
<dbReference type="PANTHER" id="PTHR37293">
    <property type="entry name" value="PHAGE REPLICATION PROTEIN-RELATED"/>
    <property type="match status" value="1"/>
</dbReference>
<name>A0ABU5JV46_9BACI</name>
<feature type="compositionally biased region" description="Basic and acidic residues" evidence="2">
    <location>
        <begin position="293"/>
        <end position="311"/>
    </location>
</feature>
<evidence type="ECO:0000256" key="1">
    <source>
        <dbReference type="ARBA" id="ARBA00093462"/>
    </source>
</evidence>
<evidence type="ECO:0000259" key="3">
    <source>
        <dbReference type="Pfam" id="PF07261"/>
    </source>
</evidence>
<dbReference type="InterPro" id="IPR006343">
    <property type="entry name" value="DnaB/C_C"/>
</dbReference>
<dbReference type="Pfam" id="PF07261">
    <property type="entry name" value="DnaB_2"/>
    <property type="match status" value="1"/>
</dbReference>
<dbReference type="Gene3D" id="1.10.10.630">
    <property type="entry name" value="DnaD domain-like"/>
    <property type="match status" value="1"/>
</dbReference>
<comment type="similarity">
    <text evidence="1">Belongs to the DnaB/DnaD family.</text>
</comment>
<dbReference type="InterPro" id="IPR034829">
    <property type="entry name" value="DnaD-like_sf"/>
</dbReference>
<dbReference type="SUPFAM" id="SSF158499">
    <property type="entry name" value="DnaD domain-like"/>
    <property type="match status" value="1"/>
</dbReference>
<dbReference type="Proteomes" id="UP001291930">
    <property type="component" value="Unassembled WGS sequence"/>
</dbReference>
<dbReference type="EMBL" id="JAXOVW010000012">
    <property type="protein sequence ID" value="MDZ5607057.1"/>
    <property type="molecule type" value="Genomic_DNA"/>
</dbReference>
<organism evidence="4 5">
    <name type="scientific">Bacillus bingmayongensis</name>
    <dbReference type="NCBI Taxonomy" id="1150157"/>
    <lineage>
        <taxon>Bacteria</taxon>
        <taxon>Bacillati</taxon>
        <taxon>Bacillota</taxon>
        <taxon>Bacilli</taxon>
        <taxon>Bacillales</taxon>
        <taxon>Bacillaceae</taxon>
        <taxon>Bacillus</taxon>
    </lineage>
</organism>
<feature type="region of interest" description="Disordered" evidence="2">
    <location>
        <begin position="274"/>
        <end position="311"/>
    </location>
</feature>
<keyword evidence="5" id="KW-1185">Reference proteome</keyword>
<protein>
    <submittedName>
        <fullName evidence="4">DnaD domain protein</fullName>
    </submittedName>
</protein>
<accession>A0ABU5JV46</accession>
<evidence type="ECO:0000256" key="2">
    <source>
        <dbReference type="SAM" id="MobiDB-lite"/>
    </source>
</evidence>
<proteinExistence type="inferred from homology"/>
<feature type="domain" description="DnaB/C C-terminal" evidence="3">
    <location>
        <begin position="184"/>
        <end position="244"/>
    </location>
</feature>
<sequence>MGIIRVRKDNNYSVINNTGLKDERLSWKAKGILAYALTLPNDWIFHISELSQHAKDGEDSLRSGFKELKDLGYIKRYPVRDEKSKKIKNWETEIYETPYKEIPREKKPHVGIPQVEKPDVEFPQVGNLHVENPTLLNTNILSTNKLNTNIPNTNHHHDKNNNTSSQKLIDEEFKSSYNFMLKNGIALSEIAITELGEFCDTLGSELIMHAVNKAIDENVPKWRYIRSILSNWEKRKVKTLNDVAALDTQFELSKNKKRSSVGYTKRKEMVPEWLRQQENENPEEQIQQNSHSNIDEERKRLEAELKKYKSS</sequence>
<dbReference type="NCBIfam" id="TIGR01446">
    <property type="entry name" value="DnaD_dom"/>
    <property type="match status" value="1"/>
</dbReference>
<reference evidence="5" key="1">
    <citation type="submission" date="2023-11" db="EMBL/GenBank/DDBJ databases">
        <title>Genome Sequence of Bacillus pseudomycoides stain BUPM19.</title>
        <authorList>
            <person name="Farhat A."/>
        </authorList>
    </citation>
    <scope>NUCLEOTIDE SEQUENCE [LARGE SCALE GENOMIC DNA]</scope>
    <source>
        <strain evidence="5">BUPM19</strain>
    </source>
</reference>
<evidence type="ECO:0000313" key="4">
    <source>
        <dbReference type="EMBL" id="MDZ5607057.1"/>
    </source>
</evidence>
<dbReference type="PANTHER" id="PTHR37293:SF9">
    <property type="entry name" value="PHI ETA ORF 22-LIKE PROTEIN"/>
    <property type="match status" value="1"/>
</dbReference>
<dbReference type="InterPro" id="IPR053162">
    <property type="entry name" value="DnaD"/>
</dbReference>
<dbReference type="RefSeq" id="WP_374217339.1">
    <property type="nucleotide sequence ID" value="NZ_JAXOVW010000012.1"/>
</dbReference>